<protein>
    <submittedName>
        <fullName evidence="2">Uncharacterized protein</fullName>
    </submittedName>
</protein>
<accession>A0A0G4I1N9</accession>
<gene>
    <name evidence="2" type="ORF">Cvel_34768</name>
</gene>
<dbReference type="VEuPathDB" id="CryptoDB:Cvel_34768"/>
<feature type="region of interest" description="Disordered" evidence="1">
    <location>
        <begin position="1"/>
        <end position="33"/>
    </location>
</feature>
<reference evidence="2" key="1">
    <citation type="submission" date="2014-11" db="EMBL/GenBank/DDBJ databases">
        <authorList>
            <person name="Otto D Thomas"/>
            <person name="Naeem Raeece"/>
        </authorList>
    </citation>
    <scope>NUCLEOTIDE SEQUENCE</scope>
</reference>
<organism evidence="2">
    <name type="scientific">Chromera velia CCMP2878</name>
    <dbReference type="NCBI Taxonomy" id="1169474"/>
    <lineage>
        <taxon>Eukaryota</taxon>
        <taxon>Sar</taxon>
        <taxon>Alveolata</taxon>
        <taxon>Colpodellida</taxon>
        <taxon>Chromeraceae</taxon>
        <taxon>Chromera</taxon>
    </lineage>
</organism>
<evidence type="ECO:0000313" key="2">
    <source>
        <dbReference type="EMBL" id="CEM50748.1"/>
    </source>
</evidence>
<proteinExistence type="predicted"/>
<dbReference type="AlphaFoldDB" id="A0A0G4I1N9"/>
<name>A0A0G4I1N9_9ALVE</name>
<sequence>MKPPTKGRKQVSLSHSLPEGAPHSPSISEVRNASSALQACEPFSEAERVAEKKRKMRSRLEKCFIRDEVPGGRILSASLLRVKRKRHLRNAAAQLSPEHEAIMGEIAWAERRRVEIKR</sequence>
<evidence type="ECO:0000256" key="1">
    <source>
        <dbReference type="SAM" id="MobiDB-lite"/>
    </source>
</evidence>
<dbReference type="EMBL" id="CDMZ01004742">
    <property type="protein sequence ID" value="CEM50748.1"/>
    <property type="molecule type" value="Genomic_DNA"/>
</dbReference>